<feature type="region of interest" description="Disordered" evidence="5">
    <location>
        <begin position="249"/>
        <end position="272"/>
    </location>
</feature>
<feature type="transmembrane region" description="Helical" evidence="6">
    <location>
        <begin position="327"/>
        <end position="351"/>
    </location>
</feature>
<feature type="transmembrane region" description="Helical" evidence="6">
    <location>
        <begin position="393"/>
        <end position="414"/>
    </location>
</feature>
<name>A0ABQ7GEH3_DUNSA</name>
<gene>
    <name evidence="7" type="ORF">DUNSADRAFT_10922</name>
</gene>
<evidence type="ECO:0000256" key="4">
    <source>
        <dbReference type="ARBA" id="ARBA00023136"/>
    </source>
</evidence>
<evidence type="ECO:0000256" key="2">
    <source>
        <dbReference type="ARBA" id="ARBA00022692"/>
    </source>
</evidence>
<feature type="transmembrane region" description="Helical" evidence="6">
    <location>
        <begin position="62"/>
        <end position="80"/>
    </location>
</feature>
<dbReference type="PANTHER" id="PTHR11040:SF44">
    <property type="entry name" value="PROTEIN ZNTC-RELATED"/>
    <property type="match status" value="1"/>
</dbReference>
<feature type="transmembrane region" description="Helical" evidence="6">
    <location>
        <begin position="501"/>
        <end position="522"/>
    </location>
</feature>
<comment type="subcellular location">
    <subcellularLocation>
        <location evidence="1">Membrane</location>
        <topology evidence="1">Multi-pass membrane protein</topology>
    </subcellularLocation>
</comment>
<keyword evidence="4 6" id="KW-0472">Membrane</keyword>
<feature type="compositionally biased region" description="Basic and acidic residues" evidence="5">
    <location>
        <begin position="298"/>
        <end position="307"/>
    </location>
</feature>
<feature type="compositionally biased region" description="Basic residues" evidence="5">
    <location>
        <begin position="258"/>
        <end position="268"/>
    </location>
</feature>
<sequence length="523" mass="55233">MRLLQHLLHRGMMEVDDDGVRQQSTLDLRVISIPAILGAGLLGALSPLYLQAWQSPNNLLQRMTRSFSGGAILALAIIHVMPDAYEALEESMQEAGQLVGGSVVLLGIFAMVFIESMANQMLCPSKHASVHIHGCNQYHANNRARRATSEDGGPDSVATPLLPAAAGAVLVDLVHQNVHGDEQEQGEEEGEGMQHSGRYCAPTPCDGRLGGAAHADAPASDDDENKVVQANGLCHLQPTKHVLRAHSHSYPGKLAPGLHHHAHSHSHPSHLEHPHLHEALHKRGHAHALRGGHEAVHMHSHDLHSSDSAHSSHPHHQRGGQSVRKKVMAYMLELGCVFHSLFIGLSLGVTIVCVCQVLALIVALAVHQLLEGLALGSVVAAADFGRNSGVSMAVMYSLTTPLGVGLGIMASYYYGAVTRTGLVVQGLANAASAGMLLYIALVQLVAEHNKYVAAQYASSGTTAAISASGQTSSSQPLGPNSSSSSGALLLRHKLICAMPGTILLSHIALVAGAGLMWVLAFWA</sequence>
<keyword evidence="2 6" id="KW-0812">Transmembrane</keyword>
<feature type="transmembrane region" description="Helical" evidence="6">
    <location>
        <begin position="426"/>
        <end position="446"/>
    </location>
</feature>
<keyword evidence="3 6" id="KW-1133">Transmembrane helix</keyword>
<dbReference type="EMBL" id="MU069835">
    <property type="protein sequence ID" value="KAF5833001.1"/>
    <property type="molecule type" value="Genomic_DNA"/>
</dbReference>
<organism evidence="7 8">
    <name type="scientific">Dunaliella salina</name>
    <name type="common">Green alga</name>
    <name type="synonym">Protococcus salinus</name>
    <dbReference type="NCBI Taxonomy" id="3046"/>
    <lineage>
        <taxon>Eukaryota</taxon>
        <taxon>Viridiplantae</taxon>
        <taxon>Chlorophyta</taxon>
        <taxon>core chlorophytes</taxon>
        <taxon>Chlorophyceae</taxon>
        <taxon>CS clade</taxon>
        <taxon>Chlamydomonadales</taxon>
        <taxon>Dunaliellaceae</taxon>
        <taxon>Dunaliella</taxon>
    </lineage>
</organism>
<evidence type="ECO:0000313" key="7">
    <source>
        <dbReference type="EMBL" id="KAF5833001.1"/>
    </source>
</evidence>
<accession>A0ABQ7GEH3</accession>
<evidence type="ECO:0000256" key="1">
    <source>
        <dbReference type="ARBA" id="ARBA00004141"/>
    </source>
</evidence>
<dbReference type="InterPro" id="IPR003689">
    <property type="entry name" value="ZIP"/>
</dbReference>
<feature type="region of interest" description="Disordered" evidence="5">
    <location>
        <begin position="298"/>
        <end position="322"/>
    </location>
</feature>
<keyword evidence="8" id="KW-1185">Reference proteome</keyword>
<dbReference type="Proteomes" id="UP000815325">
    <property type="component" value="Unassembled WGS sequence"/>
</dbReference>
<comment type="caution">
    <text evidence="7">The sequence shown here is derived from an EMBL/GenBank/DDBJ whole genome shotgun (WGS) entry which is preliminary data.</text>
</comment>
<evidence type="ECO:0000313" key="8">
    <source>
        <dbReference type="Proteomes" id="UP000815325"/>
    </source>
</evidence>
<evidence type="ECO:0000256" key="5">
    <source>
        <dbReference type="SAM" id="MobiDB-lite"/>
    </source>
</evidence>
<feature type="transmembrane region" description="Helical" evidence="6">
    <location>
        <begin position="31"/>
        <end position="50"/>
    </location>
</feature>
<reference evidence="7" key="1">
    <citation type="submission" date="2017-08" db="EMBL/GenBank/DDBJ databases">
        <authorList>
            <person name="Polle J.E."/>
            <person name="Barry K."/>
            <person name="Cushman J."/>
            <person name="Schmutz J."/>
            <person name="Tran D."/>
            <person name="Hathwaick L.T."/>
            <person name="Yim W.C."/>
            <person name="Jenkins J."/>
            <person name="Mckie-Krisberg Z.M."/>
            <person name="Prochnik S."/>
            <person name="Lindquist E."/>
            <person name="Dockter R.B."/>
            <person name="Adam C."/>
            <person name="Molina H."/>
            <person name="Bunkerborg J."/>
            <person name="Jin E."/>
            <person name="Buchheim M."/>
            <person name="Magnuson J."/>
        </authorList>
    </citation>
    <scope>NUCLEOTIDE SEQUENCE</scope>
    <source>
        <strain evidence="7">CCAP 19/18</strain>
    </source>
</reference>
<feature type="region of interest" description="Disordered" evidence="5">
    <location>
        <begin position="180"/>
        <end position="201"/>
    </location>
</feature>
<proteinExistence type="predicted"/>
<feature type="transmembrane region" description="Helical" evidence="6">
    <location>
        <begin position="95"/>
        <end position="114"/>
    </location>
</feature>
<feature type="compositionally biased region" description="Basic residues" evidence="5">
    <location>
        <begin position="312"/>
        <end position="322"/>
    </location>
</feature>
<dbReference type="PANTHER" id="PTHR11040">
    <property type="entry name" value="ZINC/IRON TRANSPORTER"/>
    <property type="match status" value="1"/>
</dbReference>
<evidence type="ECO:0000256" key="6">
    <source>
        <dbReference type="SAM" id="Phobius"/>
    </source>
</evidence>
<evidence type="ECO:0000256" key="3">
    <source>
        <dbReference type="ARBA" id="ARBA00022989"/>
    </source>
</evidence>
<protein>
    <submittedName>
        <fullName evidence="7">ZIP zinc transporter-domain-containing protein</fullName>
    </submittedName>
</protein>
<dbReference type="Pfam" id="PF02535">
    <property type="entry name" value="Zip"/>
    <property type="match status" value="1"/>
</dbReference>